<organism evidence="1 2">
    <name type="scientific">Alosa alosa</name>
    <name type="common">allis shad</name>
    <dbReference type="NCBI Taxonomy" id="278164"/>
    <lineage>
        <taxon>Eukaryota</taxon>
        <taxon>Metazoa</taxon>
        <taxon>Chordata</taxon>
        <taxon>Craniata</taxon>
        <taxon>Vertebrata</taxon>
        <taxon>Euteleostomi</taxon>
        <taxon>Actinopterygii</taxon>
        <taxon>Neopterygii</taxon>
        <taxon>Teleostei</taxon>
        <taxon>Clupei</taxon>
        <taxon>Clupeiformes</taxon>
        <taxon>Clupeoidei</taxon>
        <taxon>Clupeidae</taxon>
        <taxon>Alosa</taxon>
    </lineage>
</organism>
<name>A0AAV6H2X2_9TELE</name>
<sequence length="119" mass="13461">MYASKQQAFTPFVYQARVLLAALDYNFHCDRAKKTKADGTQMYHRVYKKHAKHNGVYALRTPKSYNYIGELQTSVDQNSSPVLPYEGVTITLLLPNRLVCQQVEISAADRLFISCGSPT</sequence>
<keyword evidence="2" id="KW-1185">Reference proteome</keyword>
<protein>
    <submittedName>
        <fullName evidence="1">Uncharacterized protein</fullName>
    </submittedName>
</protein>
<gene>
    <name evidence="1" type="ORF">AALO_G00047600</name>
</gene>
<dbReference type="AlphaFoldDB" id="A0AAV6H2X2"/>
<accession>A0AAV6H2X2</accession>
<proteinExistence type="predicted"/>
<evidence type="ECO:0000313" key="1">
    <source>
        <dbReference type="EMBL" id="KAG5281680.1"/>
    </source>
</evidence>
<dbReference type="Proteomes" id="UP000823561">
    <property type="component" value="Chromosome 4"/>
</dbReference>
<comment type="caution">
    <text evidence="1">The sequence shown here is derived from an EMBL/GenBank/DDBJ whole genome shotgun (WGS) entry which is preliminary data.</text>
</comment>
<dbReference type="EMBL" id="JADWDJ010000004">
    <property type="protein sequence ID" value="KAG5281680.1"/>
    <property type="molecule type" value="Genomic_DNA"/>
</dbReference>
<reference evidence="1" key="1">
    <citation type="submission" date="2020-10" db="EMBL/GenBank/DDBJ databases">
        <title>Chromosome-scale genome assembly of the Allis shad, Alosa alosa.</title>
        <authorList>
            <person name="Margot Z."/>
            <person name="Christophe K."/>
            <person name="Cabau C."/>
            <person name="Louis A."/>
            <person name="Berthelot C."/>
            <person name="Parey E."/>
            <person name="Roest Crollius H."/>
            <person name="Montfort J."/>
            <person name="Robinson-Rechavi M."/>
            <person name="Bucao C."/>
            <person name="Bouchez O."/>
            <person name="Gislard M."/>
            <person name="Lluch J."/>
            <person name="Milhes M."/>
            <person name="Lampietro C."/>
            <person name="Lopez Roques C."/>
            <person name="Donnadieu C."/>
            <person name="Braasch I."/>
            <person name="Desvignes T."/>
            <person name="Postlethwait J."/>
            <person name="Bobe J."/>
            <person name="Guiguen Y."/>
        </authorList>
    </citation>
    <scope>NUCLEOTIDE SEQUENCE</scope>
    <source>
        <strain evidence="1">M-15738</strain>
        <tissue evidence="1">Blood</tissue>
    </source>
</reference>
<evidence type="ECO:0000313" key="2">
    <source>
        <dbReference type="Proteomes" id="UP000823561"/>
    </source>
</evidence>